<name>A0A1I8FRD3_9PLAT</name>
<evidence type="ECO:0000313" key="2">
    <source>
        <dbReference type="WBParaSite" id="maker-unitig_43577-snap-gene-0.2-mRNA-1"/>
    </source>
</evidence>
<dbReference type="WBParaSite" id="maker-unitig_43577-snap-gene-0.2-mRNA-1">
    <property type="protein sequence ID" value="maker-unitig_43577-snap-gene-0.2-mRNA-1"/>
    <property type="gene ID" value="maker-unitig_43577-snap-gene-0.2"/>
</dbReference>
<keyword evidence="1" id="KW-1185">Reference proteome</keyword>
<sequence length="142" mass="15886">QVTKAAQSQRCAAARWLSNAIRASKIQLIVRPSEMLMALWLALNLADAQRPGGNLCGTAAYSSIFIPGLASIGEGWLSAERGIRNALIYELLRAPIHITPERSVRNERKFWSTFDCAGQPGERDCHIWCRRIQDRLLQTVIL</sequence>
<proteinExistence type="predicted"/>
<reference evidence="2" key="1">
    <citation type="submission" date="2016-11" db="UniProtKB">
        <authorList>
            <consortium name="WormBaseParasite"/>
        </authorList>
    </citation>
    <scope>IDENTIFICATION</scope>
</reference>
<organism evidence="1 2">
    <name type="scientific">Macrostomum lignano</name>
    <dbReference type="NCBI Taxonomy" id="282301"/>
    <lineage>
        <taxon>Eukaryota</taxon>
        <taxon>Metazoa</taxon>
        <taxon>Spiralia</taxon>
        <taxon>Lophotrochozoa</taxon>
        <taxon>Platyhelminthes</taxon>
        <taxon>Rhabditophora</taxon>
        <taxon>Macrostomorpha</taxon>
        <taxon>Macrostomida</taxon>
        <taxon>Macrostomidae</taxon>
        <taxon>Macrostomum</taxon>
    </lineage>
</organism>
<dbReference type="Proteomes" id="UP000095280">
    <property type="component" value="Unplaced"/>
</dbReference>
<accession>A0A1I8FRD3</accession>
<protein>
    <submittedName>
        <fullName evidence="2">Transposase</fullName>
    </submittedName>
</protein>
<dbReference type="AlphaFoldDB" id="A0A1I8FRD3"/>
<evidence type="ECO:0000313" key="1">
    <source>
        <dbReference type="Proteomes" id="UP000095280"/>
    </source>
</evidence>